<keyword evidence="2" id="KW-1185">Reference proteome</keyword>
<dbReference type="EMBL" id="CP017449">
    <property type="protein sequence ID" value="AOV18706.1"/>
    <property type="molecule type" value="Genomic_DNA"/>
</dbReference>
<dbReference type="AlphaFoldDB" id="A0A1D8KCN3"/>
<proteinExistence type="predicted"/>
<evidence type="ECO:0000313" key="1">
    <source>
        <dbReference type="EMBL" id="AOV18706.1"/>
    </source>
</evidence>
<dbReference type="RefSeq" id="WP_070074229.1">
    <property type="nucleotide sequence ID" value="NZ_CP017449.1"/>
</dbReference>
<accession>A0A1D8KCN3</accession>
<reference evidence="1 2" key="1">
    <citation type="submission" date="2016-09" db="EMBL/GenBank/DDBJ databases">
        <title>Acidihalobacter prosperus V6 (DSM14174).</title>
        <authorList>
            <person name="Khaleque H.N."/>
            <person name="Ramsay J.P."/>
            <person name="Murphy R.J.T."/>
            <person name="Kaksonen A.H."/>
            <person name="Boxall N.J."/>
            <person name="Watkin E.L.J."/>
        </authorList>
    </citation>
    <scope>NUCLEOTIDE SEQUENCE [LARGE SCALE GENOMIC DNA]</scope>
    <source>
        <strain evidence="1 2">V6</strain>
        <plasmid evidence="2">papv6</plasmid>
    </source>
</reference>
<dbReference type="Proteomes" id="UP000095342">
    <property type="component" value="Plasmid pAPV6"/>
</dbReference>
<keyword evidence="1" id="KW-0614">Plasmid</keyword>
<dbReference type="KEGG" id="aaeo:BJI67_15790"/>
<organism evidence="1 2">
    <name type="scientific">Acidihalobacter aeolianus</name>
    <dbReference type="NCBI Taxonomy" id="2792603"/>
    <lineage>
        <taxon>Bacteria</taxon>
        <taxon>Pseudomonadati</taxon>
        <taxon>Pseudomonadota</taxon>
        <taxon>Gammaproteobacteria</taxon>
        <taxon>Chromatiales</taxon>
        <taxon>Ectothiorhodospiraceae</taxon>
        <taxon>Acidihalobacter</taxon>
    </lineage>
</organism>
<protein>
    <submittedName>
        <fullName evidence="1">Uncharacterized protein</fullName>
    </submittedName>
</protein>
<geneLocation type="plasmid" evidence="2">
    <name>papv6</name>
</geneLocation>
<evidence type="ECO:0000313" key="2">
    <source>
        <dbReference type="Proteomes" id="UP000095342"/>
    </source>
</evidence>
<gene>
    <name evidence="1" type="ORF">BJI67_15790</name>
</gene>
<sequence length="367" mass="40360">METFAASLSRIPRIEGLSFAEKLAPTVPQRRAAANALRLALREGWISLEEVAQARRPEGLWLDASIIQRVGQQAAGWVNRGFQKGADVCADQAIEWGTFLAVYARVEGLCVESESTLMHDVWRSPDTPSEAEKQRDLLRMALALYPFCLTGEEGFCSYAFGFYGEVVSDLSVAHLTLIVGTDPEDAERCDALLSELLAHKAGPSLIEEIENGGLYWLQTASELRLIGERGIPQHAWYGQAVRMEEAEAQGIVKRLERDGVEDARDRCLLLGARLLCELHTDACLPFSEDTVEDSWGLGDLMGVRVGCDSEEQAIRDWTQQGMEAGEGFLDTFSYNAPPGEVSQALLRFGTCVGFTHTVEQALSQSEG</sequence>
<name>A0A1D8KCN3_9GAMM</name>